<evidence type="ECO:0000313" key="2">
    <source>
        <dbReference type="Proteomes" id="UP001605036"/>
    </source>
</evidence>
<protein>
    <submittedName>
        <fullName evidence="1">Uncharacterized protein</fullName>
    </submittedName>
</protein>
<dbReference type="Proteomes" id="UP001605036">
    <property type="component" value="Unassembled WGS sequence"/>
</dbReference>
<gene>
    <name evidence="1" type="ORF">R1flu_018077</name>
</gene>
<organism evidence="1 2">
    <name type="scientific">Riccia fluitans</name>
    <dbReference type="NCBI Taxonomy" id="41844"/>
    <lineage>
        <taxon>Eukaryota</taxon>
        <taxon>Viridiplantae</taxon>
        <taxon>Streptophyta</taxon>
        <taxon>Embryophyta</taxon>
        <taxon>Marchantiophyta</taxon>
        <taxon>Marchantiopsida</taxon>
        <taxon>Marchantiidae</taxon>
        <taxon>Marchantiales</taxon>
        <taxon>Ricciaceae</taxon>
        <taxon>Riccia</taxon>
    </lineage>
</organism>
<reference evidence="1 2" key="1">
    <citation type="submission" date="2024-09" db="EMBL/GenBank/DDBJ databases">
        <title>Chromosome-scale assembly of Riccia fluitans.</title>
        <authorList>
            <person name="Paukszto L."/>
            <person name="Sawicki J."/>
            <person name="Karawczyk K."/>
            <person name="Piernik-Szablinska J."/>
            <person name="Szczecinska M."/>
            <person name="Mazdziarz M."/>
        </authorList>
    </citation>
    <scope>NUCLEOTIDE SEQUENCE [LARGE SCALE GENOMIC DNA]</scope>
    <source>
        <strain evidence="1">Rf_01</strain>
        <tissue evidence="1">Aerial parts of the thallus</tissue>
    </source>
</reference>
<dbReference type="EMBL" id="JBHFFA010000001">
    <property type="protein sequence ID" value="KAL2649949.1"/>
    <property type="molecule type" value="Genomic_DNA"/>
</dbReference>
<sequence>MIESVTGVCMCVRDVLGHSTETREYHAGSWGSKSGVRVCTRGLYHQAETSGLQILQGHITAQELRNVNGKTNGGGRMLASSISLSILQYVHLSQ</sequence>
<comment type="caution">
    <text evidence="1">The sequence shown here is derived from an EMBL/GenBank/DDBJ whole genome shotgun (WGS) entry which is preliminary data.</text>
</comment>
<proteinExistence type="predicted"/>
<keyword evidence="2" id="KW-1185">Reference proteome</keyword>
<accession>A0ABD1ZES9</accession>
<name>A0ABD1ZES9_9MARC</name>
<evidence type="ECO:0000313" key="1">
    <source>
        <dbReference type="EMBL" id="KAL2649949.1"/>
    </source>
</evidence>
<dbReference type="AlphaFoldDB" id="A0ABD1ZES9"/>